<dbReference type="RefSeq" id="WP_139229361.1">
    <property type="nucleotide sequence ID" value="NZ_FOVR01000022.1"/>
</dbReference>
<dbReference type="STRING" id="655353.SAMN04488056_12226"/>
<feature type="transmembrane region" description="Helical" evidence="7">
    <location>
        <begin position="136"/>
        <end position="152"/>
    </location>
</feature>
<sequence>MYPEMSSLAAGSFHIWMTYALVIVAILGFAIDRIKVEITALVLLVALLLLFELIPLRSPDGKILLDTKDLLAGFANPALIAVLALLVLGNGLWRAGALDWVIKQLFQRTGKSYKGAIFICFVAVFIASPFVNNTPVVVIFIPILETIVQRFSKSPSSVMMSLSFIAILAGMTTLVGSSTNLLVSGTMVELGQKPLEFFGFFVPGLVLASVGLMYLWVATPYLLPRRSSPAQRFMSGNHRRFITQFTVGNETKLIGARICFNLLSIRGARLILVLRGEQRLVPPYQDLEIHEGDTLIVMGTHDALAEAQTKFPKLIFATSGKRGHTSSREEKALLANDQVVVEIMVAPGSQLVGQSIEEANFRSRYGCLVLGVEQHSRITRILTGRTLLEGDVLVVQGDREVVERMRKHSGVVVLDGTARPLPGAQAAKMAGAIFVGVVLLSVSGLLPIAAAAVFGVMLMLLTGVLTLEQAVNSLDRQIYLMVGASLALGLAMLKSGAAAYLADGVIGLIGNAGPAVILSMLFLLIAILTNVLSNNATAILFTPVSIELATGLDADPMPFALAVLFGANCSFATPIGYQTNLLVMGPGYYRFSDFARVGLPLIVILWATFSIFMPWYYGF</sequence>
<keyword evidence="10" id="KW-1185">Reference proteome</keyword>
<dbReference type="InterPro" id="IPR006037">
    <property type="entry name" value="RCK_C"/>
</dbReference>
<dbReference type="InterPro" id="IPR004680">
    <property type="entry name" value="Cit_transptr-like_dom"/>
</dbReference>
<protein>
    <submittedName>
        <fullName evidence="9">Di-and tricarboxylate transporter</fullName>
    </submittedName>
</protein>
<feature type="transmembrane region" description="Helical" evidence="7">
    <location>
        <begin position="597"/>
        <end position="617"/>
    </location>
</feature>
<evidence type="ECO:0000256" key="2">
    <source>
        <dbReference type="ARBA" id="ARBA00022448"/>
    </source>
</evidence>
<accession>A0A1I5MNG0</accession>
<name>A0A1I5MNG0_9HYPH</name>
<feature type="transmembrane region" description="Helical" evidence="7">
    <location>
        <begin position="70"/>
        <end position="93"/>
    </location>
</feature>
<dbReference type="InterPro" id="IPR036721">
    <property type="entry name" value="RCK_C_sf"/>
</dbReference>
<evidence type="ECO:0000256" key="5">
    <source>
        <dbReference type="ARBA" id="ARBA00022989"/>
    </source>
</evidence>
<feature type="transmembrane region" description="Helical" evidence="7">
    <location>
        <begin position="505"/>
        <end position="528"/>
    </location>
</feature>
<feature type="transmembrane region" description="Helical" evidence="7">
    <location>
        <begin position="432"/>
        <end position="465"/>
    </location>
</feature>
<evidence type="ECO:0000313" key="9">
    <source>
        <dbReference type="EMBL" id="SFP10837.1"/>
    </source>
</evidence>
<dbReference type="InterPro" id="IPR051679">
    <property type="entry name" value="DASS-Related_Transporters"/>
</dbReference>
<feature type="transmembrane region" description="Helical" evidence="7">
    <location>
        <begin position="12"/>
        <end position="31"/>
    </location>
</feature>
<dbReference type="PANTHER" id="PTHR43652:SF2">
    <property type="entry name" value="BASIC AMINO ACID ANTIPORTER YFCC-RELATED"/>
    <property type="match status" value="1"/>
</dbReference>
<dbReference type="PANTHER" id="PTHR43652">
    <property type="entry name" value="BASIC AMINO ACID ANTIPORTER YFCC-RELATED"/>
    <property type="match status" value="1"/>
</dbReference>
<feature type="transmembrane region" description="Helical" evidence="7">
    <location>
        <begin position="164"/>
        <end position="185"/>
    </location>
</feature>
<dbReference type="Gene3D" id="3.30.70.1450">
    <property type="entry name" value="Regulator of K+ conductance, C-terminal domain"/>
    <property type="match status" value="2"/>
</dbReference>
<evidence type="ECO:0000256" key="4">
    <source>
        <dbReference type="ARBA" id="ARBA00022737"/>
    </source>
</evidence>
<dbReference type="Proteomes" id="UP000199236">
    <property type="component" value="Unassembled WGS sequence"/>
</dbReference>
<feature type="domain" description="RCK C-terminal" evidence="8">
    <location>
        <begin position="228"/>
        <end position="313"/>
    </location>
</feature>
<dbReference type="Pfam" id="PF03600">
    <property type="entry name" value="CitMHS"/>
    <property type="match status" value="1"/>
</dbReference>
<organism evidence="9 10">
    <name type="scientific">Cohaesibacter marisflavi</name>
    <dbReference type="NCBI Taxonomy" id="655353"/>
    <lineage>
        <taxon>Bacteria</taxon>
        <taxon>Pseudomonadati</taxon>
        <taxon>Pseudomonadota</taxon>
        <taxon>Alphaproteobacteria</taxon>
        <taxon>Hyphomicrobiales</taxon>
        <taxon>Cohaesibacteraceae</taxon>
    </lineage>
</organism>
<dbReference type="GO" id="GO:0005886">
    <property type="term" value="C:plasma membrane"/>
    <property type="evidence" value="ECO:0007669"/>
    <property type="project" value="TreeGrafter"/>
</dbReference>
<dbReference type="GO" id="GO:0008324">
    <property type="term" value="F:monoatomic cation transmembrane transporter activity"/>
    <property type="evidence" value="ECO:0007669"/>
    <property type="project" value="InterPro"/>
</dbReference>
<evidence type="ECO:0000256" key="3">
    <source>
        <dbReference type="ARBA" id="ARBA00022692"/>
    </source>
</evidence>
<gene>
    <name evidence="9" type="ORF">SAMN04488056_12226</name>
</gene>
<dbReference type="SUPFAM" id="SSF116726">
    <property type="entry name" value="TrkA C-terminal domain-like"/>
    <property type="match status" value="2"/>
</dbReference>
<keyword evidence="6 7" id="KW-0472">Membrane</keyword>
<dbReference type="AlphaFoldDB" id="A0A1I5MNG0"/>
<dbReference type="EMBL" id="FOVR01000022">
    <property type="protein sequence ID" value="SFP10837.1"/>
    <property type="molecule type" value="Genomic_DNA"/>
</dbReference>
<evidence type="ECO:0000256" key="1">
    <source>
        <dbReference type="ARBA" id="ARBA00004141"/>
    </source>
</evidence>
<evidence type="ECO:0000313" key="10">
    <source>
        <dbReference type="Proteomes" id="UP000199236"/>
    </source>
</evidence>
<feature type="transmembrane region" description="Helical" evidence="7">
    <location>
        <begin position="197"/>
        <end position="223"/>
    </location>
</feature>
<feature type="transmembrane region" description="Helical" evidence="7">
    <location>
        <begin position="38"/>
        <end position="58"/>
    </location>
</feature>
<proteinExistence type="predicted"/>
<comment type="subcellular location">
    <subcellularLocation>
        <location evidence="1">Membrane</location>
        <topology evidence="1">Multi-pass membrane protein</topology>
    </subcellularLocation>
</comment>
<evidence type="ECO:0000256" key="6">
    <source>
        <dbReference type="ARBA" id="ARBA00023136"/>
    </source>
</evidence>
<keyword evidence="4" id="KW-0677">Repeat</keyword>
<keyword evidence="3 7" id="KW-0812">Transmembrane</keyword>
<dbReference type="PROSITE" id="PS51202">
    <property type="entry name" value="RCK_C"/>
    <property type="match status" value="2"/>
</dbReference>
<feature type="domain" description="RCK C-terminal" evidence="8">
    <location>
        <begin position="328"/>
        <end position="411"/>
    </location>
</feature>
<evidence type="ECO:0000256" key="7">
    <source>
        <dbReference type="SAM" id="Phobius"/>
    </source>
</evidence>
<evidence type="ECO:0000259" key="8">
    <source>
        <dbReference type="PROSITE" id="PS51202"/>
    </source>
</evidence>
<dbReference type="Pfam" id="PF02080">
    <property type="entry name" value="TrkA_C"/>
    <property type="match status" value="2"/>
</dbReference>
<feature type="transmembrane region" description="Helical" evidence="7">
    <location>
        <begin position="557"/>
        <end position="577"/>
    </location>
</feature>
<dbReference type="OrthoDB" id="9809303at2"/>
<dbReference type="GO" id="GO:0006813">
    <property type="term" value="P:potassium ion transport"/>
    <property type="evidence" value="ECO:0007669"/>
    <property type="project" value="InterPro"/>
</dbReference>
<keyword evidence="5 7" id="KW-1133">Transmembrane helix</keyword>
<keyword evidence="2" id="KW-0813">Transport</keyword>
<reference evidence="9 10" key="1">
    <citation type="submission" date="2016-10" db="EMBL/GenBank/DDBJ databases">
        <authorList>
            <person name="de Groot N.N."/>
        </authorList>
    </citation>
    <scope>NUCLEOTIDE SEQUENCE [LARGE SCALE GENOMIC DNA]</scope>
    <source>
        <strain evidence="9 10">CGMCC 1.9157</strain>
    </source>
</reference>
<feature type="transmembrane region" description="Helical" evidence="7">
    <location>
        <begin position="477"/>
        <end position="493"/>
    </location>
</feature>